<dbReference type="EMBL" id="MU266497">
    <property type="protein sequence ID" value="KAH7922137.1"/>
    <property type="molecule type" value="Genomic_DNA"/>
</dbReference>
<dbReference type="Proteomes" id="UP000790709">
    <property type="component" value="Unassembled WGS sequence"/>
</dbReference>
<sequence>MYKRYDNARMTWYNVGTGACGGTNTANQYVVALNSDQYGSGGYCYDTITISYGGKTAQASIVDECPGCPEYGLDLSEGLFEYFAPTSTGVIYGEWSFN</sequence>
<proteinExistence type="predicted"/>
<keyword evidence="2" id="KW-1185">Reference proteome</keyword>
<name>A0ACB8B9M3_9AGAM</name>
<organism evidence="1 2">
    <name type="scientific">Leucogyrophana mollusca</name>
    <dbReference type="NCBI Taxonomy" id="85980"/>
    <lineage>
        <taxon>Eukaryota</taxon>
        <taxon>Fungi</taxon>
        <taxon>Dikarya</taxon>
        <taxon>Basidiomycota</taxon>
        <taxon>Agaricomycotina</taxon>
        <taxon>Agaricomycetes</taxon>
        <taxon>Agaricomycetidae</taxon>
        <taxon>Boletales</taxon>
        <taxon>Boletales incertae sedis</taxon>
        <taxon>Leucogyrophana</taxon>
    </lineage>
</organism>
<evidence type="ECO:0000313" key="2">
    <source>
        <dbReference type="Proteomes" id="UP000790709"/>
    </source>
</evidence>
<reference evidence="1" key="1">
    <citation type="journal article" date="2021" name="New Phytol.">
        <title>Evolutionary innovations through gain and loss of genes in the ectomycorrhizal Boletales.</title>
        <authorList>
            <person name="Wu G."/>
            <person name="Miyauchi S."/>
            <person name="Morin E."/>
            <person name="Kuo A."/>
            <person name="Drula E."/>
            <person name="Varga T."/>
            <person name="Kohler A."/>
            <person name="Feng B."/>
            <person name="Cao Y."/>
            <person name="Lipzen A."/>
            <person name="Daum C."/>
            <person name="Hundley H."/>
            <person name="Pangilinan J."/>
            <person name="Johnson J."/>
            <person name="Barry K."/>
            <person name="LaButti K."/>
            <person name="Ng V."/>
            <person name="Ahrendt S."/>
            <person name="Min B."/>
            <person name="Choi I.G."/>
            <person name="Park H."/>
            <person name="Plett J.M."/>
            <person name="Magnuson J."/>
            <person name="Spatafora J.W."/>
            <person name="Nagy L.G."/>
            <person name="Henrissat B."/>
            <person name="Grigoriev I.V."/>
            <person name="Yang Z.L."/>
            <person name="Xu J."/>
            <person name="Martin F.M."/>
        </authorList>
    </citation>
    <scope>NUCLEOTIDE SEQUENCE</scope>
    <source>
        <strain evidence="1">KUC20120723A-06</strain>
    </source>
</reference>
<comment type="caution">
    <text evidence="1">The sequence shown here is derived from an EMBL/GenBank/DDBJ whole genome shotgun (WGS) entry which is preliminary data.</text>
</comment>
<protein>
    <submittedName>
        <fullName evidence="1">Uncharacterized protein</fullName>
    </submittedName>
</protein>
<gene>
    <name evidence="1" type="ORF">BV22DRAFT_680719</name>
</gene>
<accession>A0ACB8B9M3</accession>
<evidence type="ECO:0000313" key="1">
    <source>
        <dbReference type="EMBL" id="KAH7922137.1"/>
    </source>
</evidence>